<dbReference type="FunFam" id="3.40.630.10:FF:000101">
    <property type="entry name" value="N-acetylated alpha-linked acidic dipeptidase like 1"/>
    <property type="match status" value="1"/>
</dbReference>
<sequence>MRLILLFILLPYIFGKEFLDYIDPEVIRQNLRYFTTEPHVAGTPANLRLADKIAEKWKEYGLEDVGFKPYEVLLSYPNFSNPNIVTITNPQGKKVFQSTGRSPVVIPNEQGAPGADIQWLAYAGNGKAKGAPVYVNYGTAEDFEKLRGLGVDLKGKIAIVRYGKIFRANKIKFAQLAGAVGVILYSDPHEAAEAGIAPENVYPNKDYMPAHGVQRGTLKLGDGDPLTPLYPSRKDLYSKTTIEQIKNNYQLPSIPVLPLSYSDALEIFKRLKGRVAPKEWQGGLNVNYKIGPGFTNDEQLEIDVHSTLEKKEIRNVIGYIKGEVEPDRYVMLGNHFDAWVYGSIDPNSGTAILSGIAKALVQAKNDGVFKPKRTIVFCNWDAEEYGLVGSNEFVEEFANILRDRAVVMLNVDLISGNGTLSVDAVPSIYEVVVEAAKKVPNPVKSELAEGRKTVYDTWIHKEPGNFDEYPDFPKINVPSGGSDHETFIAFLGIAAADIKYRRLKEDGSVDSTYALYHSLYETPFTNEHLFDIDNFSVHAATGKYWMQLAREFAEPAVVPINASLFAHRFLDTYVRDLKGDIDSLSKRIPQIAPVISQNSKLIRNSQEFVRLADSFQTKVREEKKKNGFTLTTRALNDRLLAIERCFIGPKGIPGSPEKRNVLFSTSSLNSYEGKTMPGIYDQLDALVAAKTVPQRLKVIEELLEQISHVQHAIQCATSTLSDHI</sequence>
<dbReference type="SUPFAM" id="SSF52025">
    <property type="entry name" value="PA domain"/>
    <property type="match status" value="1"/>
</dbReference>
<dbReference type="Proteomes" id="UP000659654">
    <property type="component" value="Unassembled WGS sequence"/>
</dbReference>
<comment type="similarity">
    <text evidence="1">Belongs to the peptidase M28 family. M28B subfamily.</text>
</comment>
<feature type="signal peptide" evidence="2">
    <location>
        <begin position="1"/>
        <end position="15"/>
    </location>
</feature>
<dbReference type="CDD" id="cd02121">
    <property type="entry name" value="PA_GCPII_like"/>
    <property type="match status" value="1"/>
</dbReference>
<dbReference type="InterPro" id="IPR007484">
    <property type="entry name" value="Peptidase_M28"/>
</dbReference>
<keyword evidence="7" id="KW-1185">Reference proteome</keyword>
<dbReference type="Gene3D" id="3.40.630.10">
    <property type="entry name" value="Zn peptidases"/>
    <property type="match status" value="1"/>
</dbReference>
<organism evidence="6 7">
    <name type="scientific">Bursaphelenchus xylophilus</name>
    <name type="common">Pinewood nematode worm</name>
    <name type="synonym">Aphelenchoides xylophilus</name>
    <dbReference type="NCBI Taxonomy" id="6326"/>
    <lineage>
        <taxon>Eukaryota</taxon>
        <taxon>Metazoa</taxon>
        <taxon>Ecdysozoa</taxon>
        <taxon>Nematoda</taxon>
        <taxon>Chromadorea</taxon>
        <taxon>Rhabditida</taxon>
        <taxon>Tylenchina</taxon>
        <taxon>Tylenchomorpha</taxon>
        <taxon>Aphelenchoidea</taxon>
        <taxon>Aphelenchoididae</taxon>
        <taxon>Bursaphelenchus</taxon>
    </lineage>
</organism>
<dbReference type="AlphaFoldDB" id="A0A7I8X090"/>
<feature type="domain" description="Peptidase M28" evidence="5">
    <location>
        <begin position="315"/>
        <end position="448"/>
    </location>
</feature>
<comment type="caution">
    <text evidence="6">The sequence shown here is derived from an EMBL/GenBank/DDBJ whole genome shotgun (WGS) entry which is preliminary data.</text>
</comment>
<dbReference type="OrthoDB" id="5841748at2759"/>
<reference evidence="6" key="1">
    <citation type="submission" date="2020-09" db="EMBL/GenBank/DDBJ databases">
        <authorList>
            <person name="Kikuchi T."/>
        </authorList>
    </citation>
    <scope>NUCLEOTIDE SEQUENCE</scope>
    <source>
        <strain evidence="6">Ka4C1</strain>
    </source>
</reference>
<evidence type="ECO:0000256" key="1">
    <source>
        <dbReference type="ARBA" id="ARBA00005634"/>
    </source>
</evidence>
<dbReference type="PANTHER" id="PTHR10404">
    <property type="entry name" value="N-ACETYLATED-ALPHA-LINKED ACIDIC DIPEPTIDASE"/>
    <property type="match status" value="1"/>
</dbReference>
<dbReference type="Pfam" id="PF04389">
    <property type="entry name" value="Peptidase_M28"/>
    <property type="match status" value="1"/>
</dbReference>
<dbReference type="InterPro" id="IPR046450">
    <property type="entry name" value="PA_dom_sf"/>
</dbReference>
<feature type="domain" description="PA" evidence="3">
    <location>
        <begin position="131"/>
        <end position="217"/>
    </location>
</feature>
<dbReference type="EMBL" id="CAJFCV020000006">
    <property type="protein sequence ID" value="CAG9129720.1"/>
    <property type="molecule type" value="Genomic_DNA"/>
</dbReference>
<dbReference type="InterPro" id="IPR036757">
    <property type="entry name" value="TFR-like_dimer_dom_sf"/>
</dbReference>
<feature type="chain" id="PRO_5036204452" evidence="2">
    <location>
        <begin position="16"/>
        <end position="724"/>
    </location>
</feature>
<dbReference type="Gene3D" id="3.50.30.30">
    <property type="match status" value="1"/>
</dbReference>
<evidence type="ECO:0000259" key="4">
    <source>
        <dbReference type="Pfam" id="PF04253"/>
    </source>
</evidence>
<dbReference type="FunFam" id="3.50.30.30:FF:000033">
    <property type="entry name" value="Glutamate carboxypeptidase 2 homolog"/>
    <property type="match status" value="1"/>
</dbReference>
<gene>
    <name evidence="6" type="ORF">BXYJ_LOCUS14230</name>
</gene>
<dbReference type="Pfam" id="PF02225">
    <property type="entry name" value="PA"/>
    <property type="match status" value="1"/>
</dbReference>
<dbReference type="InterPro" id="IPR039373">
    <property type="entry name" value="Peptidase_M28B"/>
</dbReference>
<dbReference type="Gene3D" id="1.20.930.40">
    <property type="entry name" value="Transferrin receptor-like, dimerisation domain"/>
    <property type="match status" value="1"/>
</dbReference>
<evidence type="ECO:0000313" key="6">
    <source>
        <dbReference type="EMBL" id="CAD5234139.1"/>
    </source>
</evidence>
<evidence type="ECO:0000313" key="7">
    <source>
        <dbReference type="Proteomes" id="UP000659654"/>
    </source>
</evidence>
<proteinExistence type="inferred from homology"/>
<dbReference type="GO" id="GO:0004180">
    <property type="term" value="F:carboxypeptidase activity"/>
    <property type="evidence" value="ECO:0007669"/>
    <property type="project" value="TreeGrafter"/>
</dbReference>
<dbReference type="EMBL" id="CAJFDI010000006">
    <property type="protein sequence ID" value="CAD5234139.1"/>
    <property type="molecule type" value="Genomic_DNA"/>
</dbReference>
<dbReference type="Pfam" id="PF04253">
    <property type="entry name" value="TFR_dimer"/>
    <property type="match status" value="1"/>
</dbReference>
<feature type="domain" description="Transferrin receptor-like dimerisation" evidence="4">
    <location>
        <begin position="592"/>
        <end position="720"/>
    </location>
</feature>
<accession>A0A7I8X090</accession>
<evidence type="ECO:0000259" key="5">
    <source>
        <dbReference type="Pfam" id="PF04389"/>
    </source>
</evidence>
<protein>
    <submittedName>
        <fullName evidence="6">(pine wood nematode) hypothetical protein</fullName>
    </submittedName>
</protein>
<dbReference type="SMR" id="A0A7I8X090"/>
<dbReference type="Proteomes" id="UP000582659">
    <property type="component" value="Unassembled WGS sequence"/>
</dbReference>
<dbReference type="InterPro" id="IPR003137">
    <property type="entry name" value="PA_domain"/>
</dbReference>
<dbReference type="PANTHER" id="PTHR10404:SF77">
    <property type="entry name" value="GLUTAMATE CARBOXYPEPTIDASE 2 HOMOLOG"/>
    <property type="match status" value="1"/>
</dbReference>
<dbReference type="SUPFAM" id="SSF47672">
    <property type="entry name" value="Transferrin receptor-like dimerisation domain"/>
    <property type="match status" value="1"/>
</dbReference>
<name>A0A7I8X090_BURXY</name>
<keyword evidence="2" id="KW-0732">Signal</keyword>
<evidence type="ECO:0000259" key="3">
    <source>
        <dbReference type="Pfam" id="PF02225"/>
    </source>
</evidence>
<dbReference type="SUPFAM" id="SSF53187">
    <property type="entry name" value="Zn-dependent exopeptidases"/>
    <property type="match status" value="1"/>
</dbReference>
<evidence type="ECO:0000256" key="2">
    <source>
        <dbReference type="SAM" id="SignalP"/>
    </source>
</evidence>
<dbReference type="InterPro" id="IPR007365">
    <property type="entry name" value="TFR-like_dimer_dom"/>
</dbReference>